<feature type="transmembrane region" description="Helical" evidence="2">
    <location>
        <begin position="35"/>
        <end position="62"/>
    </location>
</feature>
<evidence type="ECO:0000256" key="2">
    <source>
        <dbReference type="SAM" id="Phobius"/>
    </source>
</evidence>
<protein>
    <submittedName>
        <fullName evidence="3">Transmembrane protein 72</fullName>
    </submittedName>
</protein>
<evidence type="ECO:0000256" key="1">
    <source>
        <dbReference type="SAM" id="MobiDB-lite"/>
    </source>
</evidence>
<feature type="region of interest" description="Disordered" evidence="1">
    <location>
        <begin position="143"/>
        <end position="187"/>
    </location>
</feature>
<keyword evidence="2" id="KW-1133">Transmembrane helix</keyword>
<evidence type="ECO:0000313" key="4">
    <source>
        <dbReference type="Proteomes" id="UP000735302"/>
    </source>
</evidence>
<dbReference type="EMBL" id="BLXT01003738">
    <property type="protein sequence ID" value="GFO04298.1"/>
    <property type="molecule type" value="Genomic_DNA"/>
</dbReference>
<keyword evidence="2 3" id="KW-0812">Transmembrane</keyword>
<dbReference type="AlphaFoldDB" id="A0AAV4AAP0"/>
<feature type="transmembrane region" description="Helical" evidence="2">
    <location>
        <begin position="110"/>
        <end position="129"/>
    </location>
</feature>
<proteinExistence type="predicted"/>
<dbReference type="PANTHER" id="PTHR28474">
    <property type="entry name" value="TRANSMEMBRANE PROTEIN 72"/>
    <property type="match status" value="1"/>
</dbReference>
<name>A0AAV4AAP0_9GAST</name>
<gene>
    <name evidence="3" type="ORF">PoB_003080300</name>
</gene>
<sequence>MGGASESCCWTALVVVCRFFGIVTALVLWGVGIEYVYYGAVFGVYFIAVAILTSFLEVVFMLDHVVEVCVSRTSLIVRLWDIVLWVDDWKKGVLYFVLFAPPCFVRPTEALLGVLSGILLVITGIFYMLKTFKTKKDEEDESLETNRTYDRFEDGPEDLDASISNPVSGPTGSGMISLADQSEILDL</sequence>
<evidence type="ECO:0000313" key="3">
    <source>
        <dbReference type="EMBL" id="GFO04298.1"/>
    </source>
</evidence>
<dbReference type="Pfam" id="PF16054">
    <property type="entry name" value="TMEM72"/>
    <property type="match status" value="1"/>
</dbReference>
<dbReference type="Proteomes" id="UP000735302">
    <property type="component" value="Unassembled WGS sequence"/>
</dbReference>
<organism evidence="3 4">
    <name type="scientific">Plakobranchus ocellatus</name>
    <dbReference type="NCBI Taxonomy" id="259542"/>
    <lineage>
        <taxon>Eukaryota</taxon>
        <taxon>Metazoa</taxon>
        <taxon>Spiralia</taxon>
        <taxon>Lophotrochozoa</taxon>
        <taxon>Mollusca</taxon>
        <taxon>Gastropoda</taxon>
        <taxon>Heterobranchia</taxon>
        <taxon>Euthyneura</taxon>
        <taxon>Panpulmonata</taxon>
        <taxon>Sacoglossa</taxon>
        <taxon>Placobranchoidea</taxon>
        <taxon>Plakobranchidae</taxon>
        <taxon>Plakobranchus</taxon>
    </lineage>
</organism>
<feature type="transmembrane region" description="Helical" evidence="2">
    <location>
        <begin position="7"/>
        <end position="29"/>
    </location>
</feature>
<keyword evidence="2" id="KW-0472">Membrane</keyword>
<reference evidence="3 4" key="1">
    <citation type="journal article" date="2021" name="Elife">
        <title>Chloroplast acquisition without the gene transfer in kleptoplastic sea slugs, Plakobranchus ocellatus.</title>
        <authorList>
            <person name="Maeda T."/>
            <person name="Takahashi S."/>
            <person name="Yoshida T."/>
            <person name="Shimamura S."/>
            <person name="Takaki Y."/>
            <person name="Nagai Y."/>
            <person name="Toyoda A."/>
            <person name="Suzuki Y."/>
            <person name="Arimoto A."/>
            <person name="Ishii H."/>
            <person name="Satoh N."/>
            <person name="Nishiyama T."/>
            <person name="Hasebe M."/>
            <person name="Maruyama T."/>
            <person name="Minagawa J."/>
            <person name="Obokata J."/>
            <person name="Shigenobu S."/>
        </authorList>
    </citation>
    <scope>NUCLEOTIDE SEQUENCE [LARGE SCALE GENOMIC DNA]</scope>
</reference>
<dbReference type="InterPro" id="IPR032055">
    <property type="entry name" value="TMEM72"/>
</dbReference>
<accession>A0AAV4AAP0</accession>
<dbReference type="PANTHER" id="PTHR28474:SF1">
    <property type="entry name" value="TRANSMEMBRANE PROTEIN 72"/>
    <property type="match status" value="1"/>
</dbReference>
<comment type="caution">
    <text evidence="3">The sequence shown here is derived from an EMBL/GenBank/DDBJ whole genome shotgun (WGS) entry which is preliminary data.</text>
</comment>
<keyword evidence="4" id="KW-1185">Reference proteome</keyword>